<dbReference type="InterPro" id="IPR000644">
    <property type="entry name" value="CBS_dom"/>
</dbReference>
<evidence type="ECO:0000313" key="4">
    <source>
        <dbReference type="EMBL" id="QDK71322.1"/>
    </source>
</evidence>
<organism evidence="4 5">
    <name type="scientific">Lactococcus protaetiae</name>
    <dbReference type="NCBI Taxonomy" id="2592653"/>
    <lineage>
        <taxon>Bacteria</taxon>
        <taxon>Bacillati</taxon>
        <taxon>Bacillota</taxon>
        <taxon>Bacilli</taxon>
        <taxon>Lactobacillales</taxon>
        <taxon>Streptococcaceae</taxon>
        <taxon>Lactococcus</taxon>
    </lineage>
</organism>
<dbReference type="InterPro" id="IPR048125">
    <property type="entry name" value="CBS_CbpB"/>
</dbReference>
<feature type="domain" description="CBS" evidence="3">
    <location>
        <begin position="18"/>
        <end position="78"/>
    </location>
</feature>
<evidence type="ECO:0000256" key="2">
    <source>
        <dbReference type="PROSITE-ProRule" id="PRU00703"/>
    </source>
</evidence>
<name>A0A514Z9Q4_9LACT</name>
<dbReference type="Proteomes" id="UP000315128">
    <property type="component" value="Chromosome"/>
</dbReference>
<dbReference type="InterPro" id="IPR046342">
    <property type="entry name" value="CBS_dom_sf"/>
</dbReference>
<accession>A0A514Z9Q4</accession>
<dbReference type="Pfam" id="PF00571">
    <property type="entry name" value="CBS"/>
    <property type="match status" value="2"/>
</dbReference>
<evidence type="ECO:0000313" key="5">
    <source>
        <dbReference type="Proteomes" id="UP000315128"/>
    </source>
</evidence>
<dbReference type="RefSeq" id="WP_142766893.1">
    <property type="nucleotide sequence ID" value="NZ_CP041356.1"/>
</dbReference>
<dbReference type="OrthoDB" id="2375431at2"/>
<reference evidence="4 5" key="1">
    <citation type="submission" date="2019-07" db="EMBL/GenBank/DDBJ databases">
        <title>Genome sequencing of KACC 19320.</title>
        <authorList>
            <person name="Heo J."/>
            <person name="Kim S.-J."/>
            <person name="Kim J.-S."/>
            <person name="Hong S.-B."/>
            <person name="Kwon S.-W."/>
        </authorList>
    </citation>
    <scope>NUCLEOTIDE SEQUENCE [LARGE SCALE GENOMIC DNA]</scope>
    <source>
        <strain evidence="4 5">KACC 19320</strain>
    </source>
</reference>
<dbReference type="PANTHER" id="PTHR43080:SF2">
    <property type="entry name" value="CBS DOMAIN-CONTAINING PROTEIN"/>
    <property type="match status" value="1"/>
</dbReference>
<protein>
    <submittedName>
        <fullName evidence="4">CBS domain-containing protein</fullName>
    </submittedName>
</protein>
<dbReference type="AlphaFoldDB" id="A0A514Z9Q4"/>
<proteinExistence type="predicted"/>
<dbReference type="SMART" id="SM00116">
    <property type="entry name" value="CBS"/>
    <property type="match status" value="2"/>
</dbReference>
<dbReference type="PANTHER" id="PTHR43080">
    <property type="entry name" value="CBS DOMAIN-CONTAINING PROTEIN CBSX3, MITOCHONDRIAL"/>
    <property type="match status" value="1"/>
</dbReference>
<dbReference type="NCBIfam" id="NF041630">
    <property type="entry name" value="CBS_CbpB"/>
    <property type="match status" value="1"/>
</dbReference>
<dbReference type="KEGG" id="lack:FLP15_09315"/>
<dbReference type="EMBL" id="CP041356">
    <property type="protein sequence ID" value="QDK71322.1"/>
    <property type="molecule type" value="Genomic_DNA"/>
</dbReference>
<gene>
    <name evidence="4" type="ORF">FLP15_09315</name>
</gene>
<dbReference type="PROSITE" id="PS51371">
    <property type="entry name" value="CBS"/>
    <property type="match status" value="1"/>
</dbReference>
<keyword evidence="1 2" id="KW-0129">CBS domain</keyword>
<keyword evidence="5" id="KW-1185">Reference proteome</keyword>
<dbReference type="InterPro" id="IPR051257">
    <property type="entry name" value="Diverse_CBS-Domain"/>
</dbReference>
<evidence type="ECO:0000256" key="1">
    <source>
        <dbReference type="ARBA" id="ARBA00023122"/>
    </source>
</evidence>
<sequence>MIDKNIEEFILSRSDTFIVPAKNVAVLYAEHNIAHAKLLLSQYKYSRVPVLNTQKEYIGVLGLTEIVEFEMEHDFFYEKSQNTTISEIVNKEVPTLRPSVTLEEIMNKLIKEPFLPVVKGQEFIGIIVRQEILKAYNAFSHDFTKYYEITKRN</sequence>
<evidence type="ECO:0000259" key="3">
    <source>
        <dbReference type="PROSITE" id="PS51371"/>
    </source>
</evidence>
<dbReference type="SUPFAM" id="SSF54631">
    <property type="entry name" value="CBS-domain pair"/>
    <property type="match status" value="1"/>
</dbReference>
<dbReference type="Gene3D" id="3.10.580.10">
    <property type="entry name" value="CBS-domain"/>
    <property type="match status" value="1"/>
</dbReference>